<keyword evidence="1" id="KW-1133">Transmembrane helix</keyword>
<gene>
    <name evidence="2" type="ORF">SAMN04489732_105150</name>
</gene>
<feature type="transmembrane region" description="Helical" evidence="1">
    <location>
        <begin position="12"/>
        <end position="32"/>
    </location>
</feature>
<keyword evidence="3" id="KW-1185">Reference proteome</keyword>
<evidence type="ECO:0000313" key="2">
    <source>
        <dbReference type="EMBL" id="SEP26461.1"/>
    </source>
</evidence>
<sequence>MILLPMPSSPAFMIFFATLYGGFGGLLVYGGLAFSGLWPMLIMGVPLVVLAVIIFVLAIRSVRKGHGWFRPMR</sequence>
<organism evidence="2 3">
    <name type="scientific">Amycolatopsis saalfeldensis</name>
    <dbReference type="NCBI Taxonomy" id="394193"/>
    <lineage>
        <taxon>Bacteria</taxon>
        <taxon>Bacillati</taxon>
        <taxon>Actinomycetota</taxon>
        <taxon>Actinomycetes</taxon>
        <taxon>Pseudonocardiales</taxon>
        <taxon>Pseudonocardiaceae</taxon>
        <taxon>Amycolatopsis</taxon>
    </lineage>
</organism>
<keyword evidence="1" id="KW-0812">Transmembrane</keyword>
<keyword evidence="1" id="KW-0472">Membrane</keyword>
<dbReference type="RefSeq" id="WP_091617248.1">
    <property type="nucleotide sequence ID" value="NZ_FOEF01000005.1"/>
</dbReference>
<accession>A0A1H8WFQ7</accession>
<dbReference type="Proteomes" id="UP000198582">
    <property type="component" value="Unassembled WGS sequence"/>
</dbReference>
<dbReference type="EMBL" id="FOEF01000005">
    <property type="protein sequence ID" value="SEP26461.1"/>
    <property type="molecule type" value="Genomic_DNA"/>
</dbReference>
<evidence type="ECO:0000256" key="1">
    <source>
        <dbReference type="SAM" id="Phobius"/>
    </source>
</evidence>
<feature type="transmembrane region" description="Helical" evidence="1">
    <location>
        <begin position="38"/>
        <end position="59"/>
    </location>
</feature>
<dbReference type="AlphaFoldDB" id="A0A1H8WFQ7"/>
<protein>
    <submittedName>
        <fullName evidence="2">Uncharacterized protein</fullName>
    </submittedName>
</protein>
<name>A0A1H8WFQ7_9PSEU</name>
<proteinExistence type="predicted"/>
<reference evidence="2 3" key="1">
    <citation type="submission" date="2016-10" db="EMBL/GenBank/DDBJ databases">
        <authorList>
            <person name="de Groot N.N."/>
        </authorList>
    </citation>
    <scope>NUCLEOTIDE SEQUENCE [LARGE SCALE GENOMIC DNA]</scope>
    <source>
        <strain evidence="2 3">DSM 44993</strain>
    </source>
</reference>
<evidence type="ECO:0000313" key="3">
    <source>
        <dbReference type="Proteomes" id="UP000198582"/>
    </source>
</evidence>